<evidence type="ECO:0000256" key="4">
    <source>
        <dbReference type="ARBA" id="ARBA00022692"/>
    </source>
</evidence>
<evidence type="ECO:0000256" key="2">
    <source>
        <dbReference type="ARBA" id="ARBA00009731"/>
    </source>
</evidence>
<dbReference type="InterPro" id="IPR013969">
    <property type="entry name" value="Oligosacch_biosynth_Alg14"/>
</dbReference>
<dbReference type="GO" id="GO:0043541">
    <property type="term" value="C:UDP-N-acetylglucosamine transferase complex"/>
    <property type="evidence" value="ECO:0007669"/>
    <property type="project" value="TreeGrafter"/>
</dbReference>
<comment type="caution">
    <text evidence="8">The sequence shown here is derived from an EMBL/GenBank/DDBJ whole genome shotgun (WGS) entry which is preliminary data.</text>
</comment>
<keyword evidence="9" id="KW-1185">Reference proteome</keyword>
<reference evidence="8 9" key="1">
    <citation type="journal article" date="2018" name="Sci. Data">
        <title>The draft genome sequence of cork oak.</title>
        <authorList>
            <person name="Ramos A.M."/>
            <person name="Usie A."/>
            <person name="Barbosa P."/>
            <person name="Barros P.M."/>
            <person name="Capote T."/>
            <person name="Chaves I."/>
            <person name="Simoes F."/>
            <person name="Abreu I."/>
            <person name="Carrasquinho I."/>
            <person name="Faro C."/>
            <person name="Guimaraes J.B."/>
            <person name="Mendonca D."/>
            <person name="Nobrega F."/>
            <person name="Rodrigues L."/>
            <person name="Saibo N.J.M."/>
            <person name="Varela M.C."/>
            <person name="Egas C."/>
            <person name="Matos J."/>
            <person name="Miguel C.M."/>
            <person name="Oliveira M.M."/>
            <person name="Ricardo C.P."/>
            <person name="Goncalves S."/>
        </authorList>
    </citation>
    <scope>NUCLEOTIDE SEQUENCE [LARGE SCALE GENOMIC DNA]</scope>
    <source>
        <strain evidence="9">cv. HL8</strain>
    </source>
</reference>
<evidence type="ECO:0000256" key="1">
    <source>
        <dbReference type="ARBA" id="ARBA00004389"/>
    </source>
</evidence>
<evidence type="ECO:0000256" key="6">
    <source>
        <dbReference type="ARBA" id="ARBA00022989"/>
    </source>
</evidence>
<evidence type="ECO:0000256" key="3">
    <source>
        <dbReference type="ARBA" id="ARBA00017467"/>
    </source>
</evidence>
<dbReference type="AlphaFoldDB" id="A0AAW0J062"/>
<evidence type="ECO:0000256" key="7">
    <source>
        <dbReference type="ARBA" id="ARBA00023136"/>
    </source>
</evidence>
<dbReference type="Proteomes" id="UP000237347">
    <property type="component" value="Unassembled WGS sequence"/>
</dbReference>
<dbReference type="PANTHER" id="PTHR12154">
    <property type="entry name" value="GLYCOSYL TRANSFERASE-RELATED"/>
    <property type="match status" value="1"/>
</dbReference>
<keyword evidence="6" id="KW-1133">Transmembrane helix</keyword>
<dbReference type="Pfam" id="PF08660">
    <property type="entry name" value="Alg14"/>
    <property type="match status" value="1"/>
</dbReference>
<keyword evidence="4" id="KW-0812">Transmembrane</keyword>
<dbReference type="EMBL" id="PKMF04000745">
    <property type="protein sequence ID" value="KAK7820264.1"/>
    <property type="molecule type" value="Genomic_DNA"/>
</dbReference>
<dbReference type="GO" id="GO:0006488">
    <property type="term" value="P:dolichol-linked oligosaccharide biosynthetic process"/>
    <property type="evidence" value="ECO:0007669"/>
    <property type="project" value="InterPro"/>
</dbReference>
<comment type="similarity">
    <text evidence="2">Belongs to the ALG14 family.</text>
</comment>
<evidence type="ECO:0000256" key="5">
    <source>
        <dbReference type="ARBA" id="ARBA00022824"/>
    </source>
</evidence>
<keyword evidence="8" id="KW-0808">Transferase</keyword>
<evidence type="ECO:0000313" key="9">
    <source>
        <dbReference type="Proteomes" id="UP000237347"/>
    </source>
</evidence>
<dbReference type="GO" id="GO:0004577">
    <property type="term" value="F:N-acetylglucosaminyldiphosphodolichol N-acetylglucosaminyltransferase activity"/>
    <property type="evidence" value="ECO:0007669"/>
    <property type="project" value="TreeGrafter"/>
</dbReference>
<comment type="subcellular location">
    <subcellularLocation>
        <location evidence="1">Endoplasmic reticulum membrane</location>
        <topology evidence="1">Single-pass membrane protein</topology>
    </subcellularLocation>
</comment>
<gene>
    <name evidence="8" type="primary">ALG14</name>
    <name evidence="8" type="ORF">CFP56_039003</name>
</gene>
<name>A0AAW0J062_QUESU</name>
<organism evidence="8 9">
    <name type="scientific">Quercus suber</name>
    <name type="common">Cork oak</name>
    <dbReference type="NCBI Taxonomy" id="58331"/>
    <lineage>
        <taxon>Eukaryota</taxon>
        <taxon>Viridiplantae</taxon>
        <taxon>Streptophyta</taxon>
        <taxon>Embryophyta</taxon>
        <taxon>Tracheophyta</taxon>
        <taxon>Spermatophyta</taxon>
        <taxon>Magnoliopsida</taxon>
        <taxon>eudicotyledons</taxon>
        <taxon>Gunneridae</taxon>
        <taxon>Pentapetalae</taxon>
        <taxon>rosids</taxon>
        <taxon>fabids</taxon>
        <taxon>Fagales</taxon>
        <taxon>Fagaceae</taxon>
        <taxon>Quercus</taxon>
    </lineage>
</organism>
<keyword evidence="7" id="KW-0472">Membrane</keyword>
<sequence>MQHLYYIVSSYDVAVLSTKVSFFKWFLLQIGIKVAETAQFIHIYRTREVGQSYFASIWTTLIAMAHALWLITKIRPQVVLSLSLSMLPGIFKGPGTCVPLCAIAFFFKLKNSASDIGTFTSTSKFLQRYAAFIVAASSIEIRRYTNIGAGQGGSPVWNEKITFRVDIYVEDLMAVGVENGTAELHPRKYSVVRKDQSYCGEIQVGVTFT</sequence>
<accession>A0AAW0J062</accession>
<dbReference type="PANTHER" id="PTHR12154:SF4">
    <property type="entry name" value="UDP-N-ACETYLGLUCOSAMINE TRANSFERASE SUBUNIT ALG14 HOMOLOG"/>
    <property type="match status" value="1"/>
</dbReference>
<keyword evidence="5" id="KW-0256">Endoplasmic reticulum</keyword>
<evidence type="ECO:0000313" key="8">
    <source>
        <dbReference type="EMBL" id="KAK7820264.1"/>
    </source>
</evidence>
<dbReference type="Gene3D" id="3.40.50.2000">
    <property type="entry name" value="Glycogen Phosphorylase B"/>
    <property type="match status" value="1"/>
</dbReference>
<protein>
    <recommendedName>
        <fullName evidence="3">UDP-N-acetylglucosamine transferase subunit ALG14</fullName>
    </recommendedName>
</protein>
<proteinExistence type="inferred from homology"/>